<feature type="compositionally biased region" description="Polar residues" evidence="1">
    <location>
        <begin position="9"/>
        <end position="21"/>
    </location>
</feature>
<proteinExistence type="predicted"/>
<dbReference type="Proteomes" id="UP000301424">
    <property type="component" value="Segment"/>
</dbReference>
<accession>A0A482MNB0</accession>
<evidence type="ECO:0000256" key="1">
    <source>
        <dbReference type="SAM" id="MobiDB-lite"/>
    </source>
</evidence>
<keyword evidence="3" id="KW-1185">Reference proteome</keyword>
<gene>
    <name evidence="2" type="ORF">BcepSauron_322</name>
</gene>
<dbReference type="EMBL" id="MK552141">
    <property type="protein sequence ID" value="QBQ74702.1"/>
    <property type="molecule type" value="Genomic_DNA"/>
</dbReference>
<name>A0A482MNB0_9CAUD</name>
<organism evidence="2 3">
    <name type="scientific">Burkholderia phage BcepSauron</name>
    <dbReference type="NCBI Taxonomy" id="2530033"/>
    <lineage>
        <taxon>Viruses</taxon>
        <taxon>Duplodnaviria</taxon>
        <taxon>Heunggongvirae</taxon>
        <taxon>Uroviricota</taxon>
        <taxon>Caudoviricetes</taxon>
        <taxon>Sarumanvirus</taxon>
        <taxon>Sarumanvirus bcepsauron</taxon>
    </lineage>
</organism>
<sequence>MFARDRKSAQQARASQTTPTREQARRLSLHQQVEIVLEGFTLPDEARARLERAVNMEKAEAYLVLRDDEKQALRRAEDALQKMGWWDDLAVVRCLRSRAQ</sequence>
<feature type="region of interest" description="Disordered" evidence="1">
    <location>
        <begin position="1"/>
        <end position="25"/>
    </location>
</feature>
<evidence type="ECO:0000313" key="3">
    <source>
        <dbReference type="Proteomes" id="UP000301424"/>
    </source>
</evidence>
<protein>
    <submittedName>
        <fullName evidence="2">Transcriptoin antitermination RNA binding domain protein</fullName>
    </submittedName>
</protein>
<reference evidence="2 3" key="1">
    <citation type="submission" date="2019-02" db="EMBL/GenBank/DDBJ databases">
        <title>Complete genome sequence of Burkholderia cenocepacia phage BcepSauron.</title>
        <authorList>
            <person name="Park K."/>
            <person name="Gonzalez C."/>
            <person name="Liu M."/>
            <person name="Gill J."/>
        </authorList>
    </citation>
    <scope>NUCLEOTIDE SEQUENCE [LARGE SCALE GENOMIC DNA]</scope>
</reference>
<evidence type="ECO:0000313" key="2">
    <source>
        <dbReference type="EMBL" id="QBQ74702.1"/>
    </source>
</evidence>